<feature type="transmembrane region" description="Helical" evidence="2">
    <location>
        <begin position="215"/>
        <end position="237"/>
    </location>
</feature>
<gene>
    <name evidence="3" type="ORF">PXEA_LOCUS36412</name>
</gene>
<evidence type="ECO:0008006" key="5">
    <source>
        <dbReference type="Google" id="ProtNLM"/>
    </source>
</evidence>
<keyword evidence="2" id="KW-0812">Transmembrane</keyword>
<feature type="compositionally biased region" description="Pro residues" evidence="1">
    <location>
        <begin position="1"/>
        <end position="10"/>
    </location>
</feature>
<feature type="region of interest" description="Disordered" evidence="1">
    <location>
        <begin position="1"/>
        <end position="29"/>
    </location>
</feature>
<dbReference type="Proteomes" id="UP000784294">
    <property type="component" value="Unassembled WGS sequence"/>
</dbReference>
<evidence type="ECO:0000256" key="2">
    <source>
        <dbReference type="SAM" id="Phobius"/>
    </source>
</evidence>
<keyword evidence="2" id="KW-1133">Transmembrane helix</keyword>
<organism evidence="3 4">
    <name type="scientific">Protopolystoma xenopodis</name>
    <dbReference type="NCBI Taxonomy" id="117903"/>
    <lineage>
        <taxon>Eukaryota</taxon>
        <taxon>Metazoa</taxon>
        <taxon>Spiralia</taxon>
        <taxon>Lophotrochozoa</taxon>
        <taxon>Platyhelminthes</taxon>
        <taxon>Monogenea</taxon>
        <taxon>Polyopisthocotylea</taxon>
        <taxon>Polystomatidea</taxon>
        <taxon>Polystomatidae</taxon>
        <taxon>Protopolystoma</taxon>
    </lineage>
</organism>
<name>A0A448XRA0_9PLAT</name>
<dbReference type="AlphaFoldDB" id="A0A448XRA0"/>
<keyword evidence="4" id="KW-1185">Reference proteome</keyword>
<reference evidence="3" key="1">
    <citation type="submission" date="2018-11" db="EMBL/GenBank/DDBJ databases">
        <authorList>
            <consortium name="Pathogen Informatics"/>
        </authorList>
    </citation>
    <scope>NUCLEOTIDE SEQUENCE</scope>
</reference>
<comment type="caution">
    <text evidence="3">The sequence shown here is derived from an EMBL/GenBank/DDBJ whole genome shotgun (WGS) entry which is preliminary data.</text>
</comment>
<evidence type="ECO:0000313" key="4">
    <source>
        <dbReference type="Proteomes" id="UP000784294"/>
    </source>
</evidence>
<evidence type="ECO:0000256" key="1">
    <source>
        <dbReference type="SAM" id="MobiDB-lite"/>
    </source>
</evidence>
<protein>
    <recommendedName>
        <fullName evidence="5">Protein quiver</fullName>
    </recommendedName>
</protein>
<accession>A0A448XRA0</accession>
<keyword evidence="2" id="KW-0472">Membrane</keyword>
<feature type="non-terminal residue" evidence="3">
    <location>
        <position position="1"/>
    </location>
</feature>
<dbReference type="EMBL" id="CAAALY010277931">
    <property type="protein sequence ID" value="VEL42972.1"/>
    <property type="molecule type" value="Genomic_DNA"/>
</dbReference>
<evidence type="ECO:0000313" key="3">
    <source>
        <dbReference type="EMBL" id="VEL42972.1"/>
    </source>
</evidence>
<sequence>ELTPPHPAPPSNDAVSSHPTTPPGGVSERFHIQPKANEQQSNNLTHFIAMHQNRLILPLPLHHMHRNMPIHTHNGTHDCKYRRKVHRPPLSQAGSRAGSRAGGQAIDRQIESQADRSICRPIWLSDAARLVTVATSSLCHFATSPQSAVRIPQFAVRSSPRRLQSIDRPSEKLPSAVSHLLLASTTRQAVAMSLSSADSLPSDRVRCRSRRLPIVIVRPTLFLLLVLPFLLLVTVPVDGLRCYSCNSFLNPDCNSPKGVKDLLMECKNDSVSCAVTEQLTSLSVDFDAFSSMRTVTKQTDAVVFC</sequence>
<proteinExistence type="predicted"/>